<dbReference type="CDD" id="cd14014">
    <property type="entry name" value="STKc_PknB_like"/>
    <property type="match status" value="1"/>
</dbReference>
<evidence type="ECO:0000256" key="1">
    <source>
        <dbReference type="ARBA" id="ARBA00022737"/>
    </source>
</evidence>
<keyword evidence="8" id="KW-1133">Transmembrane helix</keyword>
<feature type="repeat" description="TPR" evidence="5">
    <location>
        <begin position="556"/>
        <end position="589"/>
    </location>
</feature>
<dbReference type="PROSITE" id="PS50005">
    <property type="entry name" value="TPR"/>
    <property type="match status" value="12"/>
</dbReference>
<feature type="transmembrane region" description="Helical" evidence="8">
    <location>
        <begin position="335"/>
        <end position="359"/>
    </location>
</feature>
<dbReference type="SMART" id="SM00220">
    <property type="entry name" value="S_TKc"/>
    <property type="match status" value="1"/>
</dbReference>
<feature type="repeat" description="TPR" evidence="5">
    <location>
        <begin position="454"/>
        <end position="487"/>
    </location>
</feature>
<sequence length="892" mass="104927">MDYRKPQNNASKKPRIANNSEMKRPLPQQFRTSMFANEHDHYQAIRTGEHFGRYIVHGELGRGGMGIVYKAFDQKFQRFVALKVMIEKDRNEIRRFMRESAIMTQLDHPNIVRLYDFGDTPQPYLTMEYIEGFTLEDLIKTKKVPPAFLLEMLIKVCEALSQAHRQKVLHRDIKPSNIMITNQGEPKVMDFGLAKVATDKHQSISMVGGIVGTVLYMSKEQINGHPTHQSDIYSLGATMYEALTYQTVYQGDSFHEICFQVMHNDPIPPRHINPSISPYFEAICLKCIEKKPQRRYQNFKQLVRELHNFKNNKPIMAKKYNSWNFFVSLTRRYKAAFISLFIIMSVLCCSLVLVINYSIDADRARIKAEEQKNQTRNSLNKVMKVLYYSIREYKALQADKKFAQLFSEIFEDVESYGEDQDWDFLKAYMSSQSGDLQQSIQYYNKLLQENPNNSEVYHYRGLMHFNMKQYKKALQDLDRVIQITPKNLDAYNNRGLIYENLKDYTQAIANFDKILQINPNYAIAYENRASVYSKLRKYNKALQDIKKALQLNPNLATAYDKRGLIHHNLRNYSAALRAYSKALLIQPNFADAYHHRGHTYYDLQQFDKALMDYSKVIELNPKFLDIYYNRGAVYYRLRRYQEAIDDYNKVLSMDAHFADAYANRGLVYYDLQEYRKALADYENALQLDPQNPFVYANRGLLYNAINQPQKALTDLNMAIQLNPKLVNVYNTRGIVYRILHQYEKSLSDFNRAIQMQPTLVDAYRNRALLYQEMKDKRKELADWNKVIQLKPDFHKAYINRGNLYNSMQKYQQALRDYSQAIKLGPNDVKGYVNRGLVYCILKQYKNAIRDFDKSIAVSPTWRSHYGLHQCYKVLNDEEKAQYHLQKMQELKK</sequence>
<feature type="repeat" description="TPR" evidence="5">
    <location>
        <begin position="488"/>
        <end position="521"/>
    </location>
</feature>
<keyword evidence="11" id="KW-1185">Reference proteome</keyword>
<dbReference type="KEGG" id="uam:UABAM_04173"/>
<evidence type="ECO:0000256" key="2">
    <source>
        <dbReference type="ARBA" id="ARBA00022741"/>
    </source>
</evidence>
<feature type="repeat" description="TPR" evidence="5">
    <location>
        <begin position="828"/>
        <end position="861"/>
    </location>
</feature>
<feature type="repeat" description="TPR" evidence="5">
    <location>
        <begin position="658"/>
        <end position="691"/>
    </location>
</feature>
<dbReference type="RefSeq" id="WP_173013457.1">
    <property type="nucleotide sequence ID" value="NZ_AP019860.1"/>
</dbReference>
<feature type="repeat" description="TPR" evidence="5">
    <location>
        <begin position="726"/>
        <end position="759"/>
    </location>
</feature>
<dbReference type="Pfam" id="PF00515">
    <property type="entry name" value="TPR_1"/>
    <property type="match status" value="4"/>
</dbReference>
<gene>
    <name evidence="10" type="ORF">UABAM_04173</name>
</gene>
<dbReference type="SUPFAM" id="SSF48452">
    <property type="entry name" value="TPR-like"/>
    <property type="match status" value="2"/>
</dbReference>
<protein>
    <recommendedName>
        <fullName evidence="9">Protein kinase domain-containing protein</fullName>
    </recommendedName>
</protein>
<feature type="repeat" description="TPR" evidence="5">
    <location>
        <begin position="760"/>
        <end position="793"/>
    </location>
</feature>
<feature type="repeat" description="TPR" evidence="5">
    <location>
        <begin position="624"/>
        <end position="657"/>
    </location>
</feature>
<dbReference type="Gene3D" id="1.25.40.10">
    <property type="entry name" value="Tetratricopeptide repeat domain"/>
    <property type="match status" value="6"/>
</dbReference>
<dbReference type="InterPro" id="IPR019734">
    <property type="entry name" value="TPR_rpt"/>
</dbReference>
<dbReference type="Pfam" id="PF13181">
    <property type="entry name" value="TPR_8"/>
    <property type="match status" value="3"/>
</dbReference>
<dbReference type="Pfam" id="PF00069">
    <property type="entry name" value="Pkinase"/>
    <property type="match status" value="1"/>
</dbReference>
<keyword evidence="1" id="KW-0677">Repeat</keyword>
<keyword evidence="8" id="KW-0812">Transmembrane</keyword>
<dbReference type="Gene3D" id="3.30.200.20">
    <property type="entry name" value="Phosphorylase Kinase, domain 1"/>
    <property type="match status" value="1"/>
</dbReference>
<evidence type="ECO:0000256" key="4">
    <source>
        <dbReference type="ARBA" id="ARBA00022840"/>
    </source>
</evidence>
<dbReference type="InterPro" id="IPR017441">
    <property type="entry name" value="Protein_kinase_ATP_BS"/>
</dbReference>
<feature type="repeat" description="TPR" evidence="5">
    <location>
        <begin position="522"/>
        <end position="555"/>
    </location>
</feature>
<dbReference type="PANTHER" id="PTHR44858">
    <property type="entry name" value="TETRATRICOPEPTIDE REPEAT PROTEIN 6"/>
    <property type="match status" value="1"/>
</dbReference>
<dbReference type="EMBL" id="AP019860">
    <property type="protein sequence ID" value="BBM85795.1"/>
    <property type="molecule type" value="Genomic_DNA"/>
</dbReference>
<evidence type="ECO:0000256" key="6">
    <source>
        <dbReference type="PROSITE-ProRule" id="PRU10141"/>
    </source>
</evidence>
<evidence type="ECO:0000256" key="8">
    <source>
        <dbReference type="SAM" id="Phobius"/>
    </source>
</evidence>
<dbReference type="InterPro" id="IPR011009">
    <property type="entry name" value="Kinase-like_dom_sf"/>
</dbReference>
<dbReference type="Pfam" id="PF07719">
    <property type="entry name" value="TPR_2"/>
    <property type="match status" value="1"/>
</dbReference>
<dbReference type="PROSITE" id="PS00107">
    <property type="entry name" value="PROTEIN_KINASE_ATP"/>
    <property type="match status" value="1"/>
</dbReference>
<dbReference type="PROSITE" id="PS50293">
    <property type="entry name" value="TPR_REGION"/>
    <property type="match status" value="7"/>
</dbReference>
<feature type="repeat" description="TPR" evidence="5">
    <location>
        <begin position="794"/>
        <end position="827"/>
    </location>
</feature>
<reference evidence="10 11" key="1">
    <citation type="submission" date="2019-08" db="EMBL/GenBank/DDBJ databases">
        <title>Complete genome sequence of Candidatus Uab amorphum.</title>
        <authorList>
            <person name="Shiratori T."/>
            <person name="Suzuki S."/>
            <person name="Kakizawa Y."/>
            <person name="Ishida K."/>
        </authorList>
    </citation>
    <scope>NUCLEOTIDE SEQUENCE [LARGE SCALE GENOMIC DNA]</scope>
    <source>
        <strain evidence="10 11">SRT547</strain>
    </source>
</reference>
<keyword evidence="3 5" id="KW-0802">TPR repeat</keyword>
<proteinExistence type="predicted"/>
<dbReference type="InterPro" id="IPR050498">
    <property type="entry name" value="Ycf3"/>
</dbReference>
<feature type="domain" description="Protein kinase" evidence="9">
    <location>
        <begin position="54"/>
        <end position="310"/>
    </location>
</feature>
<evidence type="ECO:0000256" key="5">
    <source>
        <dbReference type="PROSITE-ProRule" id="PRU00339"/>
    </source>
</evidence>
<evidence type="ECO:0000256" key="7">
    <source>
        <dbReference type="SAM" id="MobiDB-lite"/>
    </source>
</evidence>
<dbReference type="Gene3D" id="1.10.510.10">
    <property type="entry name" value="Transferase(Phosphotransferase) domain 1"/>
    <property type="match status" value="1"/>
</dbReference>
<dbReference type="InterPro" id="IPR008271">
    <property type="entry name" value="Ser/Thr_kinase_AS"/>
</dbReference>
<dbReference type="SUPFAM" id="SSF56112">
    <property type="entry name" value="Protein kinase-like (PK-like)"/>
    <property type="match status" value="1"/>
</dbReference>
<dbReference type="AlphaFoldDB" id="A0A5S9ISD0"/>
<dbReference type="PANTHER" id="PTHR44858:SF1">
    <property type="entry name" value="UDP-N-ACETYLGLUCOSAMINE--PEPTIDE N-ACETYLGLUCOSAMINYLTRANSFERASE SPINDLY-RELATED"/>
    <property type="match status" value="1"/>
</dbReference>
<dbReference type="PROSITE" id="PS50011">
    <property type="entry name" value="PROTEIN_KINASE_DOM"/>
    <property type="match status" value="1"/>
</dbReference>
<keyword evidence="4 6" id="KW-0067">ATP-binding</keyword>
<feature type="compositionally biased region" description="Polar residues" evidence="7">
    <location>
        <begin position="1"/>
        <end position="11"/>
    </location>
</feature>
<dbReference type="PROSITE" id="PS00108">
    <property type="entry name" value="PROTEIN_KINASE_ST"/>
    <property type="match status" value="1"/>
</dbReference>
<dbReference type="GO" id="GO:0005524">
    <property type="term" value="F:ATP binding"/>
    <property type="evidence" value="ECO:0007669"/>
    <property type="project" value="UniProtKB-UniRule"/>
</dbReference>
<organism evidence="10 11">
    <name type="scientific">Uabimicrobium amorphum</name>
    <dbReference type="NCBI Taxonomy" id="2596890"/>
    <lineage>
        <taxon>Bacteria</taxon>
        <taxon>Pseudomonadati</taxon>
        <taxon>Planctomycetota</taxon>
        <taxon>Candidatus Uabimicrobiia</taxon>
        <taxon>Candidatus Uabimicrobiales</taxon>
        <taxon>Candidatus Uabimicrobiaceae</taxon>
        <taxon>Candidatus Uabimicrobium</taxon>
    </lineage>
</organism>
<keyword evidence="8" id="KW-0472">Membrane</keyword>
<dbReference type="Pfam" id="PF13414">
    <property type="entry name" value="TPR_11"/>
    <property type="match status" value="1"/>
</dbReference>
<dbReference type="InterPro" id="IPR013105">
    <property type="entry name" value="TPR_2"/>
</dbReference>
<feature type="region of interest" description="Disordered" evidence="7">
    <location>
        <begin position="1"/>
        <end position="24"/>
    </location>
</feature>
<feature type="binding site" evidence="6">
    <location>
        <position position="83"/>
    </location>
    <ligand>
        <name>ATP</name>
        <dbReference type="ChEBI" id="CHEBI:30616"/>
    </ligand>
</feature>
<feature type="repeat" description="TPR" evidence="5">
    <location>
        <begin position="590"/>
        <end position="623"/>
    </location>
</feature>
<evidence type="ECO:0000313" key="11">
    <source>
        <dbReference type="Proteomes" id="UP000326354"/>
    </source>
</evidence>
<dbReference type="InterPro" id="IPR011990">
    <property type="entry name" value="TPR-like_helical_dom_sf"/>
</dbReference>
<evidence type="ECO:0000256" key="3">
    <source>
        <dbReference type="ARBA" id="ARBA00022803"/>
    </source>
</evidence>
<feature type="repeat" description="TPR" evidence="5">
    <location>
        <begin position="692"/>
        <end position="725"/>
    </location>
</feature>
<evidence type="ECO:0000259" key="9">
    <source>
        <dbReference type="PROSITE" id="PS50011"/>
    </source>
</evidence>
<name>A0A5S9ISD0_UABAM</name>
<evidence type="ECO:0000313" key="10">
    <source>
        <dbReference type="EMBL" id="BBM85795.1"/>
    </source>
</evidence>
<dbReference type="InterPro" id="IPR000719">
    <property type="entry name" value="Prot_kinase_dom"/>
</dbReference>
<dbReference type="Proteomes" id="UP000326354">
    <property type="component" value="Chromosome"/>
</dbReference>
<accession>A0A5S9ISD0</accession>
<dbReference type="GO" id="GO:0004672">
    <property type="term" value="F:protein kinase activity"/>
    <property type="evidence" value="ECO:0007669"/>
    <property type="project" value="InterPro"/>
</dbReference>
<keyword evidence="2 6" id="KW-0547">Nucleotide-binding</keyword>
<dbReference type="SMART" id="SM00028">
    <property type="entry name" value="TPR"/>
    <property type="match status" value="13"/>
</dbReference>